<sequence length="202" mass="23616">MNYLIRQLNREKIFDKIEPDLKPVLEYLSIQVEPIKEYDLLRFIDKNLPDFFVSLGNATGLYRKHFYLFNRLYSLKSQLSHDGYHLQISALLIQISKAGCSTTDLAEPDFLQAYYLNPQNLYLSDEQIVKLQSQFWEKYLAFNQQSEALQTLGLDKVASLTPEKLKKRYNELAQIHHPDKGGDSKTFIQIKTAFKQLKLIVH</sequence>
<gene>
    <name evidence="1" type="ORF">ABVT43_08150</name>
</gene>
<comment type="caution">
    <text evidence="1">The sequence shown here is derived from an EMBL/GenBank/DDBJ whole genome shotgun (WGS) entry which is preliminary data.</text>
</comment>
<dbReference type="SUPFAM" id="SSF46565">
    <property type="entry name" value="Chaperone J-domain"/>
    <property type="match status" value="1"/>
</dbReference>
<dbReference type="InterPro" id="IPR036869">
    <property type="entry name" value="J_dom_sf"/>
</dbReference>
<keyword evidence="2" id="KW-1185">Reference proteome</keyword>
<dbReference type="CDD" id="cd06257">
    <property type="entry name" value="DnaJ"/>
    <property type="match status" value="1"/>
</dbReference>
<protein>
    <submittedName>
        <fullName evidence="1">DNA-J related domain-containing protein</fullName>
    </submittedName>
</protein>
<accession>A0ABV2BT29</accession>
<dbReference type="Proteomes" id="UP001548189">
    <property type="component" value="Unassembled WGS sequence"/>
</dbReference>
<dbReference type="Pfam" id="PF12339">
    <property type="entry name" value="DNAJ_related"/>
    <property type="match status" value="1"/>
</dbReference>
<evidence type="ECO:0000313" key="2">
    <source>
        <dbReference type="Proteomes" id="UP001548189"/>
    </source>
</evidence>
<dbReference type="InterPro" id="IPR001623">
    <property type="entry name" value="DnaJ_domain"/>
</dbReference>
<evidence type="ECO:0000313" key="1">
    <source>
        <dbReference type="EMBL" id="MET1255093.1"/>
    </source>
</evidence>
<organism evidence="1 2">
    <name type="scientific">Aliikangiella maris</name>
    <dbReference type="NCBI Taxonomy" id="3162458"/>
    <lineage>
        <taxon>Bacteria</taxon>
        <taxon>Pseudomonadati</taxon>
        <taxon>Pseudomonadota</taxon>
        <taxon>Gammaproteobacteria</taxon>
        <taxon>Oceanospirillales</taxon>
        <taxon>Pleioneaceae</taxon>
        <taxon>Aliikangiella</taxon>
    </lineage>
</organism>
<dbReference type="InterPro" id="IPR021059">
    <property type="entry name" value="DnaJ-related_N"/>
</dbReference>
<dbReference type="Gene3D" id="1.10.287.110">
    <property type="entry name" value="DnaJ domain"/>
    <property type="match status" value="1"/>
</dbReference>
<proteinExistence type="predicted"/>
<dbReference type="EMBL" id="JBEVCJ010000007">
    <property type="protein sequence ID" value="MET1255093.1"/>
    <property type="molecule type" value="Genomic_DNA"/>
</dbReference>
<dbReference type="PROSITE" id="PS50076">
    <property type="entry name" value="DNAJ_2"/>
    <property type="match status" value="1"/>
</dbReference>
<reference evidence="1 2" key="1">
    <citation type="submission" date="2024-06" db="EMBL/GenBank/DDBJ databases">
        <authorList>
            <person name="Li F."/>
        </authorList>
    </citation>
    <scope>NUCLEOTIDE SEQUENCE [LARGE SCALE GENOMIC DNA]</scope>
    <source>
        <strain evidence="1 2">GXAS 311</strain>
    </source>
</reference>
<dbReference type="SMART" id="SM00271">
    <property type="entry name" value="DnaJ"/>
    <property type="match status" value="1"/>
</dbReference>
<name>A0ABV2BT29_9GAMM</name>